<dbReference type="RefSeq" id="WP_040116167.1">
    <property type="nucleotide sequence ID" value="NZ_CP006880.1"/>
</dbReference>
<dbReference type="InterPro" id="IPR018037">
    <property type="entry name" value="FixH_proteobacterial"/>
</dbReference>
<organism evidence="2 3">
    <name type="scientific">Rhizobium gallicum bv. gallicum R602sp</name>
    <dbReference type="NCBI Taxonomy" id="1041138"/>
    <lineage>
        <taxon>Bacteria</taxon>
        <taxon>Pseudomonadati</taxon>
        <taxon>Pseudomonadota</taxon>
        <taxon>Alphaproteobacteria</taxon>
        <taxon>Hyphomicrobiales</taxon>
        <taxon>Rhizobiaceae</taxon>
        <taxon>Rhizobium/Agrobacterium group</taxon>
        <taxon>Rhizobium</taxon>
    </lineage>
</organism>
<sequence>MSEHQITNGKGFTGRHMLFIMLSFFGIIISVNMTMAWYASSSWSGLVVKNAYVASQEFNKKAQAMRAMATSGVSGEFALQDGLIVYGLRDRGGSPAAADEVTAHFRRPVGDQEDFVIRLRKRPDGHFEARHRVLSGDWIVEVISKNEGVTVMHEALRINTAGFVQ</sequence>
<dbReference type="InterPro" id="IPR008620">
    <property type="entry name" value="FixH"/>
</dbReference>
<evidence type="ECO:0000313" key="2">
    <source>
        <dbReference type="EMBL" id="AJD46104.1"/>
    </source>
</evidence>
<keyword evidence="1" id="KW-0812">Transmembrane</keyword>
<evidence type="ECO:0000256" key="1">
    <source>
        <dbReference type="SAM" id="Phobius"/>
    </source>
</evidence>
<dbReference type="HOGENOM" id="CLU_111458_2_0_5"/>
<evidence type="ECO:0000313" key="3">
    <source>
        <dbReference type="Proteomes" id="UP000031368"/>
    </source>
</evidence>
<keyword evidence="3" id="KW-1185">Reference proteome</keyword>
<proteinExistence type="predicted"/>
<dbReference type="AlphaFoldDB" id="A0A0B4XDP4"/>
<dbReference type="KEGG" id="rga:RGR602_PC02083"/>
<dbReference type="Proteomes" id="UP000031368">
    <property type="component" value="Plasmid pRgalR602c"/>
</dbReference>
<keyword evidence="1" id="KW-0472">Membrane</keyword>
<reference evidence="2 3" key="1">
    <citation type="submission" date="2013-11" db="EMBL/GenBank/DDBJ databases">
        <title>Complete genome sequence of Rhizobium gallicum bv. gallicum R602.</title>
        <authorList>
            <person name="Bustos P."/>
            <person name="Santamaria R.I."/>
            <person name="Lozano L."/>
            <person name="Acosta J.L."/>
            <person name="Ormeno-Orrillo E."/>
            <person name="Rogel M.A."/>
            <person name="Romero D."/>
            <person name="Cevallos M.A."/>
            <person name="Martinez-Romero E."/>
            <person name="Gonzalez V."/>
        </authorList>
    </citation>
    <scope>NUCLEOTIDE SEQUENCE [LARGE SCALE GENOMIC DNA]</scope>
    <source>
        <strain evidence="2 3">R602</strain>
        <plasmid evidence="2 3">pRgalR602c</plasmid>
    </source>
</reference>
<dbReference type="Pfam" id="PF05751">
    <property type="entry name" value="FixH"/>
    <property type="match status" value="1"/>
</dbReference>
<geneLocation type="plasmid" evidence="2 3">
    <name>pRgalR602c</name>
</geneLocation>
<protein>
    <submittedName>
        <fullName evidence="2">Nitrogen fixation protein FixH 2</fullName>
    </submittedName>
</protein>
<dbReference type="PIRSF" id="PIRSF011386">
    <property type="entry name" value="FixH"/>
    <property type="match status" value="1"/>
</dbReference>
<keyword evidence="2" id="KW-0614">Plasmid</keyword>
<keyword evidence="1" id="KW-1133">Transmembrane helix</keyword>
<name>A0A0B4XDP4_9HYPH</name>
<accession>A0A0B4XDP4</accession>
<feature type="transmembrane region" description="Helical" evidence="1">
    <location>
        <begin position="17"/>
        <end position="39"/>
    </location>
</feature>
<gene>
    <name evidence="2" type="primary">fixH-2</name>
    <name evidence="2" type="ORF">RGR602_PC02083</name>
</gene>
<dbReference type="EMBL" id="CP006880">
    <property type="protein sequence ID" value="AJD46104.1"/>
    <property type="molecule type" value="Genomic_DNA"/>
</dbReference>